<dbReference type="GeneID" id="28900455"/>
<proteinExistence type="predicted"/>
<dbReference type="EMBL" id="KV407461">
    <property type="protein sequence ID" value="KZF21430.1"/>
    <property type="molecule type" value="Genomic_DNA"/>
</dbReference>
<evidence type="ECO:0000256" key="1">
    <source>
        <dbReference type="SAM" id="MobiDB-lite"/>
    </source>
</evidence>
<organism evidence="2 3">
    <name type="scientific">Xylona heveae (strain CBS 132557 / TC161)</name>
    <dbReference type="NCBI Taxonomy" id="1328760"/>
    <lineage>
        <taxon>Eukaryota</taxon>
        <taxon>Fungi</taxon>
        <taxon>Dikarya</taxon>
        <taxon>Ascomycota</taxon>
        <taxon>Pezizomycotina</taxon>
        <taxon>Xylonomycetes</taxon>
        <taxon>Xylonales</taxon>
        <taxon>Xylonaceae</taxon>
        <taxon>Xylona</taxon>
    </lineage>
</organism>
<feature type="compositionally biased region" description="Low complexity" evidence="1">
    <location>
        <begin position="130"/>
        <end position="139"/>
    </location>
</feature>
<reference evidence="2 3" key="1">
    <citation type="journal article" date="2016" name="Fungal Biol.">
        <title>The genome of Xylona heveae provides a window into fungal endophytism.</title>
        <authorList>
            <person name="Gazis R."/>
            <person name="Kuo A."/>
            <person name="Riley R."/>
            <person name="LaButti K."/>
            <person name="Lipzen A."/>
            <person name="Lin J."/>
            <person name="Amirebrahimi M."/>
            <person name="Hesse C.N."/>
            <person name="Spatafora J.W."/>
            <person name="Henrissat B."/>
            <person name="Hainaut M."/>
            <person name="Grigoriev I.V."/>
            <person name="Hibbett D.S."/>
        </authorList>
    </citation>
    <scope>NUCLEOTIDE SEQUENCE [LARGE SCALE GENOMIC DNA]</scope>
    <source>
        <strain evidence="2 3">TC161</strain>
    </source>
</reference>
<name>A0A165FVH8_XYLHT</name>
<evidence type="ECO:0000313" key="2">
    <source>
        <dbReference type="EMBL" id="KZF21430.1"/>
    </source>
</evidence>
<protein>
    <submittedName>
        <fullName evidence="2">Uncharacterized protein</fullName>
    </submittedName>
</protein>
<dbReference type="Proteomes" id="UP000076632">
    <property type="component" value="Unassembled WGS sequence"/>
</dbReference>
<feature type="region of interest" description="Disordered" evidence="1">
    <location>
        <begin position="1"/>
        <end position="143"/>
    </location>
</feature>
<dbReference type="OrthoDB" id="5366332at2759"/>
<keyword evidence="3" id="KW-1185">Reference proteome</keyword>
<feature type="region of interest" description="Disordered" evidence="1">
    <location>
        <begin position="322"/>
        <end position="344"/>
    </location>
</feature>
<dbReference type="RefSeq" id="XP_018186985.1">
    <property type="nucleotide sequence ID" value="XM_018335318.1"/>
</dbReference>
<dbReference type="InParanoid" id="A0A165FVH8"/>
<evidence type="ECO:0000313" key="3">
    <source>
        <dbReference type="Proteomes" id="UP000076632"/>
    </source>
</evidence>
<accession>A0A165FVH8</accession>
<sequence length="362" mass="40567">MESTAPTGEGPSAVWSDLRDNLQNEEQSGRRSSRARSFTPERKDRSSRMDGVHVMYPAEFPRRPSGPHAKSASNVSYSVAEKPSHGAGIHGKSTPVVRSYSQDRSASRVPASSRPPIPARSTSRQRRPSLSRPSLSSHSGLAQGLHYRLSQRSMTAPPTMGHDIQPDSPLTFHYRSCQLFQSLEAGSNSGNQPAMHYPLQNSASHGPESLYSRTSHSDFATKAASPALSSHGPQDHYDSTEEQPTNDVPSTVIYWKSPSSRRREYAKIDKSHRGLRGWWTRWAPRWCRGSSRQGFYDQEKNSECGSVRRYRMDLPDEDELYQAGRIDDGDLVDEKKQAPKRDSPKLRRVWSCFGPIKEAESQ</sequence>
<feature type="compositionally biased region" description="Basic and acidic residues" evidence="1">
    <location>
        <begin position="325"/>
        <end position="344"/>
    </location>
</feature>
<gene>
    <name evidence="2" type="ORF">L228DRAFT_269808</name>
</gene>
<feature type="compositionally biased region" description="Basic and acidic residues" evidence="1">
    <location>
        <begin position="39"/>
        <end position="51"/>
    </location>
</feature>
<dbReference type="AlphaFoldDB" id="A0A165FVH8"/>
<feature type="region of interest" description="Disordered" evidence="1">
    <location>
        <begin position="184"/>
        <end position="253"/>
    </location>
</feature>